<dbReference type="InterPro" id="IPR010545">
    <property type="entry name" value="SPP"/>
</dbReference>
<feature type="transmembrane region" description="Helical" evidence="1">
    <location>
        <begin position="62"/>
        <end position="83"/>
    </location>
</feature>
<dbReference type="EMBL" id="BARW01027840">
    <property type="protein sequence ID" value="GAJ06375.1"/>
    <property type="molecule type" value="Genomic_DNA"/>
</dbReference>
<protein>
    <submittedName>
        <fullName evidence="2">Uncharacterized protein</fullName>
    </submittedName>
</protein>
<feature type="transmembrane region" description="Helical" evidence="1">
    <location>
        <begin position="89"/>
        <end position="111"/>
    </location>
</feature>
<accession>X1VGR2</accession>
<keyword evidence="1" id="KW-0472">Membrane</keyword>
<proteinExistence type="predicted"/>
<comment type="caution">
    <text evidence="2">The sequence shown here is derived from an EMBL/GenBank/DDBJ whole genome shotgun (WGS) entry which is preliminary data.</text>
</comment>
<evidence type="ECO:0000313" key="2">
    <source>
        <dbReference type="EMBL" id="GAJ06375.1"/>
    </source>
</evidence>
<reference evidence="2" key="1">
    <citation type="journal article" date="2014" name="Front. Microbiol.">
        <title>High frequency of phylogenetically diverse reductive dehalogenase-homologous genes in deep subseafloor sedimentary metagenomes.</title>
        <authorList>
            <person name="Kawai M."/>
            <person name="Futagami T."/>
            <person name="Toyoda A."/>
            <person name="Takaki Y."/>
            <person name="Nishi S."/>
            <person name="Hori S."/>
            <person name="Arai W."/>
            <person name="Tsubouchi T."/>
            <person name="Morono Y."/>
            <person name="Uchiyama I."/>
            <person name="Ito T."/>
            <person name="Fujiyama A."/>
            <person name="Inagaki F."/>
            <person name="Takami H."/>
        </authorList>
    </citation>
    <scope>NUCLEOTIDE SEQUENCE</scope>
    <source>
        <strain evidence="2">Expedition CK06-06</strain>
    </source>
</reference>
<name>X1VGR2_9ZZZZ</name>
<dbReference type="AlphaFoldDB" id="X1VGR2"/>
<feature type="non-terminal residue" evidence="2">
    <location>
        <position position="1"/>
    </location>
</feature>
<gene>
    <name evidence="2" type="ORF">S12H4_45086</name>
</gene>
<organism evidence="2">
    <name type="scientific">marine sediment metagenome</name>
    <dbReference type="NCBI Taxonomy" id="412755"/>
    <lineage>
        <taxon>unclassified sequences</taxon>
        <taxon>metagenomes</taxon>
        <taxon>ecological metagenomes</taxon>
    </lineage>
</organism>
<sequence>VLAIYDFLAVRFGFMLWMADKLSQTNALPAIIIPKNSSEWSVNLKQHGSMDLLKEKSTDRKYSVLGGGDIAFPCLLTASVYFAQSLAPGVIIAVSGFLGLIGAYSIQAAFLKGKPMPALPPIAAFMLVGLLIIW</sequence>
<keyword evidence="1" id="KW-0812">Transmembrane</keyword>
<feature type="transmembrane region" description="Helical" evidence="1">
    <location>
        <begin position="118"/>
        <end position="133"/>
    </location>
</feature>
<dbReference type="Pfam" id="PF06550">
    <property type="entry name" value="SPP"/>
    <property type="match status" value="1"/>
</dbReference>
<keyword evidence="1" id="KW-1133">Transmembrane helix</keyword>
<evidence type="ECO:0000256" key="1">
    <source>
        <dbReference type="SAM" id="Phobius"/>
    </source>
</evidence>